<evidence type="ECO:0000313" key="1">
    <source>
        <dbReference type="EMBL" id="CAJ1399535.1"/>
    </source>
</evidence>
<proteinExistence type="predicted"/>
<dbReference type="EMBL" id="CAUJNA010003339">
    <property type="protein sequence ID" value="CAJ1399535.1"/>
    <property type="molecule type" value="Genomic_DNA"/>
</dbReference>
<dbReference type="PANTHER" id="PTHR36851">
    <property type="entry name" value="UNNAMED PRODUCT"/>
    <property type="match status" value="1"/>
</dbReference>
<gene>
    <name evidence="1" type="ORF">EVOR1521_LOCUS23049</name>
</gene>
<evidence type="ECO:0000313" key="2">
    <source>
        <dbReference type="Proteomes" id="UP001178507"/>
    </source>
</evidence>
<sequence length="165" mass="19199">MGMHFGIVHGTRTGKRKVEGPLRVSRWNFKGTNLAVCFAFEEREVEAQDKARELQEEYAGEFAFITAAYHPPNMPGHVPGKSSNECWAFQVLAKELRDQRGYEVDDPRVVITVIDDDSELHENYFEGLTYHYLKAKESDRYLTMWQPPIVHFKNFLSQPWPQVLH</sequence>
<keyword evidence="2" id="KW-1185">Reference proteome</keyword>
<dbReference type="PANTHER" id="PTHR36851:SF1">
    <property type="entry name" value="GLYCO_TRANS_2-LIKE DOMAIN-CONTAINING PROTEIN"/>
    <property type="match status" value="1"/>
</dbReference>
<reference evidence="1" key="1">
    <citation type="submission" date="2023-08" db="EMBL/GenBank/DDBJ databases">
        <authorList>
            <person name="Chen Y."/>
            <person name="Shah S."/>
            <person name="Dougan E. K."/>
            <person name="Thang M."/>
            <person name="Chan C."/>
        </authorList>
    </citation>
    <scope>NUCLEOTIDE SEQUENCE</scope>
</reference>
<comment type="caution">
    <text evidence="1">The sequence shown here is derived from an EMBL/GenBank/DDBJ whole genome shotgun (WGS) entry which is preliminary data.</text>
</comment>
<protein>
    <submittedName>
        <fullName evidence="1">Uncharacterized protein</fullName>
    </submittedName>
</protein>
<dbReference type="AlphaFoldDB" id="A0AA36J4M9"/>
<organism evidence="1 2">
    <name type="scientific">Effrenium voratum</name>
    <dbReference type="NCBI Taxonomy" id="2562239"/>
    <lineage>
        <taxon>Eukaryota</taxon>
        <taxon>Sar</taxon>
        <taxon>Alveolata</taxon>
        <taxon>Dinophyceae</taxon>
        <taxon>Suessiales</taxon>
        <taxon>Symbiodiniaceae</taxon>
        <taxon>Effrenium</taxon>
    </lineage>
</organism>
<accession>A0AA36J4M9</accession>
<dbReference type="Proteomes" id="UP001178507">
    <property type="component" value="Unassembled WGS sequence"/>
</dbReference>
<name>A0AA36J4M9_9DINO</name>